<dbReference type="InterPro" id="IPR000980">
    <property type="entry name" value="SH2"/>
</dbReference>
<dbReference type="SMART" id="SM00252">
    <property type="entry name" value="SH2"/>
    <property type="match status" value="2"/>
</dbReference>
<dbReference type="AlphaFoldDB" id="A0AAN5D6A1"/>
<dbReference type="CDD" id="cd00173">
    <property type="entry name" value="SH2"/>
    <property type="match status" value="2"/>
</dbReference>
<dbReference type="Proteomes" id="UP001328107">
    <property type="component" value="Unassembled WGS sequence"/>
</dbReference>
<organism evidence="4 5">
    <name type="scientific">Pristionchus mayeri</name>
    <dbReference type="NCBI Taxonomy" id="1317129"/>
    <lineage>
        <taxon>Eukaryota</taxon>
        <taxon>Metazoa</taxon>
        <taxon>Ecdysozoa</taxon>
        <taxon>Nematoda</taxon>
        <taxon>Chromadorea</taxon>
        <taxon>Rhabditida</taxon>
        <taxon>Rhabditina</taxon>
        <taxon>Diplogasteromorpha</taxon>
        <taxon>Diplogasteroidea</taxon>
        <taxon>Neodiplogasteridae</taxon>
        <taxon>Pristionchus</taxon>
    </lineage>
</organism>
<sequence>GQNVSQWCRENLSQVSAENELRTTRKGAFLVWRSRNNNMYLSYFDHDSCIHHLPVKQLGRYFFLEGSKFRSLPELVVYHLTLRQFSDNPVKIMNTHTRAKLEATHISLKDMHYSSGETIVSTYRGDLLAEVGRMDDRWLLAKHLPSESFVFFDLIQTSILSDVDAAPKALPYFHESRGVDQDDLVQRFADSGCGSFLIRSSRQNLDAYALLVHTGDKIDKFLLEEVKDTHFCGWRLSGRVFSSISQIIQRYSVRPIHAKTRLTRSILSSGEELYNSEIVASSLLINTVPISPSEEPGIRMQTNSRSASDRIVIACVEALHKCREDKAWISCTVTLCEHAGTAILKMEDILRTDRHSLLLHHTELFCLHDSIFGKDATVFLSPLQNEAGVFLAFEPLHFYTWFHLLKRYTIQRRVKVICPSPSSAMNYYSGFPIECAEMSLLSLHIDKYKGPLLKTDTLYRAVISLNGVVLANTAFQTPISGSCLVFDAHFMLIVTSWSCKMQLSINATGKSRAIAVSSVVNVPVSSMILPSLSSITPSAVGKKPSTGAHAVQFAATYTLQKVTVLSREAYAPLMETLLDEVLTLAEWGSGKLTAVQRNLMCSVMVTLAWPHSLRTLIDRTLGKSMQETSGENMLRQDSFSSCLITAALRLSGKAAFEMSIIQGPTRADVQREEWLVGILAEIARIPAVSLVLACVAATVASHLPSEDKAHVVRRAISAAFVLRFANPLIISALASHGGPALARAVQTAANAATMHNFCRNDSGEGAATRLYDLFERIRDSSVHSVTVEAYNAAPEQCALLCHLLSLALSSCPTAYTVLPTASAASTSSSSSTLTNSESSMASSIIGSGDSTVSADTDLALRCTFSPSFSSSSGTSHGLPELTLSLTRLLDLHRN</sequence>
<evidence type="ECO:0000313" key="5">
    <source>
        <dbReference type="Proteomes" id="UP001328107"/>
    </source>
</evidence>
<dbReference type="EMBL" id="BTRK01000005">
    <property type="protein sequence ID" value="GMR56467.1"/>
    <property type="molecule type" value="Genomic_DNA"/>
</dbReference>
<dbReference type="Gene3D" id="3.30.505.10">
    <property type="entry name" value="SH2 domain"/>
    <property type="match status" value="2"/>
</dbReference>
<gene>
    <name evidence="4" type="ORF">PMAYCL1PPCAC_26662</name>
</gene>
<feature type="domain" description="SH2" evidence="3">
    <location>
        <begin position="172"/>
        <end position="266"/>
    </location>
</feature>
<dbReference type="SUPFAM" id="SSF55550">
    <property type="entry name" value="SH2 domain"/>
    <property type="match status" value="2"/>
</dbReference>
<comment type="caution">
    <text evidence="4">The sequence shown here is derived from an EMBL/GenBank/DDBJ whole genome shotgun (WGS) entry which is preliminary data.</text>
</comment>
<reference evidence="5" key="1">
    <citation type="submission" date="2022-10" db="EMBL/GenBank/DDBJ databases">
        <title>Genome assembly of Pristionchus species.</title>
        <authorList>
            <person name="Yoshida K."/>
            <person name="Sommer R.J."/>
        </authorList>
    </citation>
    <scope>NUCLEOTIDE SEQUENCE [LARGE SCALE GENOMIC DNA]</scope>
    <source>
        <strain evidence="5">RS5460</strain>
    </source>
</reference>
<name>A0AAN5D6A1_9BILA</name>
<dbReference type="GO" id="GO:0030971">
    <property type="term" value="F:receptor tyrosine kinase binding"/>
    <property type="evidence" value="ECO:0007669"/>
    <property type="project" value="TreeGrafter"/>
</dbReference>
<dbReference type="Pfam" id="PF00017">
    <property type="entry name" value="SH2"/>
    <property type="match status" value="2"/>
</dbReference>
<feature type="domain" description="SH2" evidence="3">
    <location>
        <begin position="7"/>
        <end position="79"/>
    </location>
</feature>
<dbReference type="PANTHER" id="PTHR19969:SF10">
    <property type="entry name" value="SH2 DOMAIN-CONTAINING PROTEIN"/>
    <property type="match status" value="1"/>
</dbReference>
<dbReference type="GO" id="GO:0005737">
    <property type="term" value="C:cytoplasm"/>
    <property type="evidence" value="ECO:0007669"/>
    <property type="project" value="TreeGrafter"/>
</dbReference>
<dbReference type="GO" id="GO:0035591">
    <property type="term" value="F:signaling adaptor activity"/>
    <property type="evidence" value="ECO:0007669"/>
    <property type="project" value="TreeGrafter"/>
</dbReference>
<keyword evidence="5" id="KW-1185">Reference proteome</keyword>
<keyword evidence="1 2" id="KW-0727">SH2 domain</keyword>
<dbReference type="GO" id="GO:0007167">
    <property type="term" value="P:enzyme-linked receptor protein signaling pathway"/>
    <property type="evidence" value="ECO:0007669"/>
    <property type="project" value="TreeGrafter"/>
</dbReference>
<dbReference type="InterPro" id="IPR036860">
    <property type="entry name" value="SH2_dom_sf"/>
</dbReference>
<dbReference type="GO" id="GO:0016477">
    <property type="term" value="P:cell migration"/>
    <property type="evidence" value="ECO:0007669"/>
    <property type="project" value="TreeGrafter"/>
</dbReference>
<dbReference type="InterPro" id="IPR051184">
    <property type="entry name" value="Tyrosine-phos_adapter"/>
</dbReference>
<accession>A0AAN5D6A1</accession>
<feature type="non-terminal residue" evidence="4">
    <location>
        <position position="1"/>
    </location>
</feature>
<proteinExistence type="predicted"/>
<evidence type="ECO:0000256" key="2">
    <source>
        <dbReference type="PROSITE-ProRule" id="PRU00191"/>
    </source>
</evidence>
<evidence type="ECO:0000259" key="3">
    <source>
        <dbReference type="PROSITE" id="PS50001"/>
    </source>
</evidence>
<protein>
    <recommendedName>
        <fullName evidence="3">SH2 domain-containing protein</fullName>
    </recommendedName>
</protein>
<dbReference type="PANTHER" id="PTHR19969">
    <property type="entry name" value="SH2-SH3 ADAPTOR PROTEIN-RELATED"/>
    <property type="match status" value="1"/>
</dbReference>
<dbReference type="PROSITE" id="PS50001">
    <property type="entry name" value="SH2"/>
    <property type="match status" value="2"/>
</dbReference>
<evidence type="ECO:0000256" key="1">
    <source>
        <dbReference type="ARBA" id="ARBA00022999"/>
    </source>
</evidence>
<evidence type="ECO:0000313" key="4">
    <source>
        <dbReference type="EMBL" id="GMR56467.1"/>
    </source>
</evidence>